<organism evidence="1 2">
    <name type="scientific">Hyalomma asiaticum</name>
    <name type="common">Tick</name>
    <dbReference type="NCBI Taxonomy" id="266040"/>
    <lineage>
        <taxon>Eukaryota</taxon>
        <taxon>Metazoa</taxon>
        <taxon>Ecdysozoa</taxon>
        <taxon>Arthropoda</taxon>
        <taxon>Chelicerata</taxon>
        <taxon>Arachnida</taxon>
        <taxon>Acari</taxon>
        <taxon>Parasitiformes</taxon>
        <taxon>Ixodida</taxon>
        <taxon>Ixodoidea</taxon>
        <taxon>Ixodidae</taxon>
        <taxon>Hyalomminae</taxon>
        <taxon>Hyalomma</taxon>
    </lineage>
</organism>
<dbReference type="Proteomes" id="UP000821845">
    <property type="component" value="Chromosome 7"/>
</dbReference>
<evidence type="ECO:0000313" key="2">
    <source>
        <dbReference type="Proteomes" id="UP000821845"/>
    </source>
</evidence>
<comment type="caution">
    <text evidence="1">The sequence shown here is derived from an EMBL/GenBank/DDBJ whole genome shotgun (WGS) entry which is preliminary data.</text>
</comment>
<keyword evidence="2" id="KW-1185">Reference proteome</keyword>
<dbReference type="EMBL" id="CM023487">
    <property type="protein sequence ID" value="KAH6925441.1"/>
    <property type="molecule type" value="Genomic_DNA"/>
</dbReference>
<proteinExistence type="predicted"/>
<reference evidence="1" key="1">
    <citation type="submission" date="2020-05" db="EMBL/GenBank/DDBJ databases">
        <title>Large-scale comparative analyses of tick genomes elucidate their genetic diversity and vector capacities.</title>
        <authorList>
            <person name="Jia N."/>
            <person name="Wang J."/>
            <person name="Shi W."/>
            <person name="Du L."/>
            <person name="Sun Y."/>
            <person name="Zhan W."/>
            <person name="Jiang J."/>
            <person name="Wang Q."/>
            <person name="Zhang B."/>
            <person name="Ji P."/>
            <person name="Sakyi L.B."/>
            <person name="Cui X."/>
            <person name="Yuan T."/>
            <person name="Jiang B."/>
            <person name="Yang W."/>
            <person name="Lam T.T.-Y."/>
            <person name="Chang Q."/>
            <person name="Ding S."/>
            <person name="Wang X."/>
            <person name="Zhu J."/>
            <person name="Ruan X."/>
            <person name="Zhao L."/>
            <person name="Wei J."/>
            <person name="Que T."/>
            <person name="Du C."/>
            <person name="Cheng J."/>
            <person name="Dai P."/>
            <person name="Han X."/>
            <person name="Huang E."/>
            <person name="Gao Y."/>
            <person name="Liu J."/>
            <person name="Shao H."/>
            <person name="Ye R."/>
            <person name="Li L."/>
            <person name="Wei W."/>
            <person name="Wang X."/>
            <person name="Wang C."/>
            <person name="Yang T."/>
            <person name="Huo Q."/>
            <person name="Li W."/>
            <person name="Guo W."/>
            <person name="Chen H."/>
            <person name="Zhou L."/>
            <person name="Ni X."/>
            <person name="Tian J."/>
            <person name="Zhou Y."/>
            <person name="Sheng Y."/>
            <person name="Liu T."/>
            <person name="Pan Y."/>
            <person name="Xia L."/>
            <person name="Li J."/>
            <person name="Zhao F."/>
            <person name="Cao W."/>
        </authorList>
    </citation>
    <scope>NUCLEOTIDE SEQUENCE</scope>
    <source>
        <strain evidence="1">Hyas-2018</strain>
    </source>
</reference>
<name>A0ACB7RRZ1_HYAAI</name>
<protein>
    <submittedName>
        <fullName evidence="1">Uncharacterized protein</fullName>
    </submittedName>
</protein>
<gene>
    <name evidence="1" type="ORF">HPB50_005618</name>
</gene>
<evidence type="ECO:0000313" key="1">
    <source>
        <dbReference type="EMBL" id="KAH6925441.1"/>
    </source>
</evidence>
<sequence>MLLLRKRLYRFMRRTFPSLEHADHETVKRRLSIAYAILAWHGFAFTMYMIYRRNAPRDEHGIDYAKLIARAEKKHSHGTIFSLYQGKVIRKDLTQEDLLKMAGDPTEDTKEKAPEAASA</sequence>
<accession>A0ACB7RRZ1</accession>